<keyword evidence="2" id="KW-0732">Signal</keyword>
<reference evidence="4 5" key="1">
    <citation type="submission" date="2017-07" db="EMBL/GenBank/DDBJ databases">
        <title>The new phylogeny of genus Mycobacterium.</title>
        <authorList>
            <person name="Tortoli E."/>
            <person name="Trovato A."/>
            <person name="Cirillo D.M."/>
        </authorList>
    </citation>
    <scope>NUCLEOTIDE SEQUENCE [LARGE SCALE GENOMIC DNA]</scope>
    <source>
        <strain evidence="4 5">ATCC 33027</strain>
    </source>
</reference>
<feature type="signal peptide" evidence="2">
    <location>
        <begin position="1"/>
        <end position="46"/>
    </location>
</feature>
<feature type="region of interest" description="Disordered" evidence="1">
    <location>
        <begin position="51"/>
        <end position="94"/>
    </location>
</feature>
<dbReference type="Proteomes" id="UP000216063">
    <property type="component" value="Unassembled WGS sequence"/>
</dbReference>
<feature type="compositionally biased region" description="Low complexity" evidence="1">
    <location>
        <begin position="57"/>
        <end position="69"/>
    </location>
</feature>
<sequence>MVDNRACPTRFHLQGNWLLRAVSSAVMRTRLLAAIAAGAVSIPGLAACASTPAPGEPTQSSPAGAASTPTPTPTPTQNPYGIGTIDPPPPGQPVLTVSGGNTPLALTLDQLNELGRTTVALDEPFVKRRETYSGVPLAVVLGKAGIPDSATVDTVGLDDYHYVSAAKPMIESRALIATQRDGTPIPYDQGGPIRIVFPDGTPLSSVLDAWNWSLAAIKVKTPGGPAS</sequence>
<comment type="caution">
    <text evidence="4">The sequence shown here is derived from an EMBL/GenBank/DDBJ whole genome shotgun (WGS) entry which is preliminary data.</text>
</comment>
<accession>A0A255DHX3</accession>
<name>A0A255DHX3_9MYCO</name>
<keyword evidence="5" id="KW-1185">Reference proteome</keyword>
<evidence type="ECO:0000313" key="5">
    <source>
        <dbReference type="Proteomes" id="UP000216063"/>
    </source>
</evidence>
<feature type="chain" id="PRO_5038938515" description="Oxidoreductase molybdopterin-binding domain-containing protein" evidence="2">
    <location>
        <begin position="47"/>
        <end position="227"/>
    </location>
</feature>
<evidence type="ECO:0000313" key="4">
    <source>
        <dbReference type="EMBL" id="OYN78864.1"/>
    </source>
</evidence>
<dbReference type="Gene3D" id="3.90.420.10">
    <property type="entry name" value="Oxidoreductase, molybdopterin-binding domain"/>
    <property type="match status" value="1"/>
</dbReference>
<evidence type="ECO:0000256" key="2">
    <source>
        <dbReference type="SAM" id="SignalP"/>
    </source>
</evidence>
<dbReference type="SUPFAM" id="SSF56524">
    <property type="entry name" value="Oxidoreductase molybdopterin-binding domain"/>
    <property type="match status" value="1"/>
</dbReference>
<dbReference type="InterPro" id="IPR000572">
    <property type="entry name" value="OxRdtase_Mopterin-bd_dom"/>
</dbReference>
<feature type="domain" description="Oxidoreductase molybdopterin-binding" evidence="3">
    <location>
        <begin position="130"/>
        <end position="199"/>
    </location>
</feature>
<evidence type="ECO:0000259" key="3">
    <source>
        <dbReference type="Pfam" id="PF00174"/>
    </source>
</evidence>
<organism evidence="4 5">
    <name type="scientific">Mycolicibacterium sphagni</name>
    <dbReference type="NCBI Taxonomy" id="1786"/>
    <lineage>
        <taxon>Bacteria</taxon>
        <taxon>Bacillati</taxon>
        <taxon>Actinomycetota</taxon>
        <taxon>Actinomycetes</taxon>
        <taxon>Mycobacteriales</taxon>
        <taxon>Mycobacteriaceae</taxon>
        <taxon>Mycolicibacterium</taxon>
    </lineage>
</organism>
<dbReference type="Pfam" id="PF00174">
    <property type="entry name" value="Oxidored_molyb"/>
    <property type="match status" value="1"/>
</dbReference>
<gene>
    <name evidence="4" type="ORF">CG716_13395</name>
</gene>
<dbReference type="AlphaFoldDB" id="A0A255DHX3"/>
<protein>
    <recommendedName>
        <fullName evidence="3">Oxidoreductase molybdopterin-binding domain-containing protein</fullName>
    </recommendedName>
</protein>
<proteinExistence type="predicted"/>
<dbReference type="InterPro" id="IPR036374">
    <property type="entry name" value="OxRdtase_Mopterin-bd_sf"/>
</dbReference>
<evidence type="ECO:0000256" key="1">
    <source>
        <dbReference type="SAM" id="MobiDB-lite"/>
    </source>
</evidence>
<dbReference type="EMBL" id="NOZR01000010">
    <property type="protein sequence ID" value="OYN78864.1"/>
    <property type="molecule type" value="Genomic_DNA"/>
</dbReference>
<dbReference type="OrthoDB" id="9778777at2"/>